<dbReference type="SUPFAM" id="SSF54862">
    <property type="entry name" value="4Fe-4S ferredoxins"/>
    <property type="match status" value="1"/>
</dbReference>
<reference evidence="4 5" key="1">
    <citation type="submission" date="2016-11" db="EMBL/GenBank/DDBJ databases">
        <authorList>
            <person name="Varghese N."/>
            <person name="Submissions S."/>
        </authorList>
    </citation>
    <scope>NUCLEOTIDE SEQUENCE [LARGE SCALE GENOMIC DNA]</scope>
    <source>
        <strain evidence="4 5">DSM 17919</strain>
    </source>
</reference>
<dbReference type="AlphaFoldDB" id="A0A8G2CB07"/>
<dbReference type="SUPFAM" id="SSF55469">
    <property type="entry name" value="FMN-dependent nitroreductase-like"/>
    <property type="match status" value="1"/>
</dbReference>
<dbReference type="PROSITE" id="PS51379">
    <property type="entry name" value="4FE4S_FER_2"/>
    <property type="match status" value="2"/>
</dbReference>
<comment type="similarity">
    <text evidence="1">Belongs to the nitroreductase family.</text>
</comment>
<dbReference type="InterPro" id="IPR000415">
    <property type="entry name" value="Nitroreductase-like"/>
</dbReference>
<name>A0A8G2CB07_9BACT</name>
<dbReference type="GO" id="GO:0016491">
    <property type="term" value="F:oxidoreductase activity"/>
    <property type="evidence" value="ECO:0007669"/>
    <property type="project" value="UniProtKB-KW"/>
</dbReference>
<evidence type="ECO:0000256" key="2">
    <source>
        <dbReference type="ARBA" id="ARBA00023002"/>
    </source>
</evidence>
<dbReference type="PANTHER" id="PTHR43673">
    <property type="entry name" value="NAD(P)H NITROREDUCTASE YDGI-RELATED"/>
    <property type="match status" value="1"/>
</dbReference>
<dbReference type="Proteomes" id="UP000184001">
    <property type="component" value="Unassembled WGS sequence"/>
</dbReference>
<dbReference type="Gene3D" id="3.30.70.20">
    <property type="match status" value="1"/>
</dbReference>
<evidence type="ECO:0000313" key="5">
    <source>
        <dbReference type="Proteomes" id="UP000184001"/>
    </source>
</evidence>
<organism evidence="4 5">
    <name type="scientific">Halodesulfovibrio aestuarii</name>
    <dbReference type="NCBI Taxonomy" id="126333"/>
    <lineage>
        <taxon>Bacteria</taxon>
        <taxon>Pseudomonadati</taxon>
        <taxon>Thermodesulfobacteriota</taxon>
        <taxon>Desulfovibrionia</taxon>
        <taxon>Desulfovibrionales</taxon>
        <taxon>Desulfovibrionaceae</taxon>
        <taxon>Halodesulfovibrio</taxon>
    </lineage>
</organism>
<accession>A0A8G2CB07</accession>
<evidence type="ECO:0000259" key="3">
    <source>
        <dbReference type="PROSITE" id="PS51379"/>
    </source>
</evidence>
<dbReference type="InterPro" id="IPR017896">
    <property type="entry name" value="4Fe4S_Fe-S-bd"/>
</dbReference>
<dbReference type="Gene3D" id="3.40.109.10">
    <property type="entry name" value="NADH Oxidase"/>
    <property type="match status" value="1"/>
</dbReference>
<dbReference type="Pfam" id="PF00881">
    <property type="entry name" value="Nitroreductase"/>
    <property type="match status" value="1"/>
</dbReference>
<dbReference type="CDD" id="cd02143">
    <property type="entry name" value="nitroreductase_FeS-like"/>
    <property type="match status" value="1"/>
</dbReference>
<dbReference type="EMBL" id="FQZR01000006">
    <property type="protein sequence ID" value="SHJ45442.1"/>
    <property type="molecule type" value="Genomic_DNA"/>
</dbReference>
<dbReference type="Pfam" id="PF13187">
    <property type="entry name" value="Fer4_9"/>
    <property type="match status" value="1"/>
</dbReference>
<dbReference type="InterPro" id="IPR029479">
    <property type="entry name" value="Nitroreductase"/>
</dbReference>
<keyword evidence="2" id="KW-0560">Oxidoreductase</keyword>
<comment type="caution">
    <text evidence="4">The sequence shown here is derived from an EMBL/GenBank/DDBJ whole genome shotgun (WGS) entry which is preliminary data.</text>
</comment>
<gene>
    <name evidence="4" type="ORF">SAMN05660830_02458</name>
</gene>
<feature type="domain" description="4Fe-4S ferredoxin-type" evidence="3">
    <location>
        <begin position="33"/>
        <end position="62"/>
    </location>
</feature>
<evidence type="ECO:0000313" key="4">
    <source>
        <dbReference type="EMBL" id="SHJ45442.1"/>
    </source>
</evidence>
<dbReference type="RefSeq" id="WP_019999700.1">
    <property type="nucleotide sequence ID" value="NZ_CP192219.1"/>
</dbReference>
<sequence>MLNFKVDTDKCIKCGECAQDCLYGIIGMDDYPFIHEEKEEKCIGCQHCLAVCKTGALSILGKDPANSASIKGGLPAPNQMETLILSRRSIRRYKKEGVDPELIHHMLHVVDHAPTAVNQRQNRLTVIDNPESMDKLREQATAAALKVIREGNLPKGLERIADFLKGCEDGKDIIFRNAPHLLVASAPKDALAPMADCHIAMSYFELLANSHGLGTVWDGIAKAVLTMIAPELLELIGIPEDHTVVCVMAFGKPAVKYHRAVQHSDQDIHRAVI</sequence>
<evidence type="ECO:0000256" key="1">
    <source>
        <dbReference type="ARBA" id="ARBA00007118"/>
    </source>
</evidence>
<feature type="domain" description="4Fe-4S ferredoxin-type" evidence="3">
    <location>
        <begin position="2"/>
        <end position="31"/>
    </location>
</feature>
<proteinExistence type="inferred from homology"/>
<dbReference type="PANTHER" id="PTHR43673:SF10">
    <property type="entry name" value="NADH DEHYDROGENASE_NAD(P)H NITROREDUCTASE XCC3605-RELATED"/>
    <property type="match status" value="1"/>
</dbReference>
<protein>
    <submittedName>
        <fullName evidence="4">Nitroreductase</fullName>
    </submittedName>
</protein>